<accession>A0A9W7D0Q7</accession>
<gene>
    <name evidence="1" type="ORF">Pfra01_002154100</name>
</gene>
<keyword evidence="2" id="KW-1185">Reference proteome</keyword>
<dbReference type="Proteomes" id="UP001165121">
    <property type="component" value="Unassembled WGS sequence"/>
</dbReference>
<evidence type="ECO:0000313" key="2">
    <source>
        <dbReference type="Proteomes" id="UP001165121"/>
    </source>
</evidence>
<dbReference type="AlphaFoldDB" id="A0A9W7D0Q7"/>
<evidence type="ECO:0000313" key="1">
    <source>
        <dbReference type="EMBL" id="GMF52543.1"/>
    </source>
</evidence>
<protein>
    <submittedName>
        <fullName evidence="1">Unnamed protein product</fullName>
    </submittedName>
</protein>
<reference evidence="1" key="1">
    <citation type="submission" date="2023-04" db="EMBL/GenBank/DDBJ databases">
        <title>Phytophthora fragariaefolia NBRC 109709.</title>
        <authorList>
            <person name="Ichikawa N."/>
            <person name="Sato H."/>
            <person name="Tonouchi N."/>
        </authorList>
    </citation>
    <scope>NUCLEOTIDE SEQUENCE</scope>
    <source>
        <strain evidence="1">NBRC 109709</strain>
    </source>
</reference>
<name>A0A9W7D0Q7_9STRA</name>
<organism evidence="1 2">
    <name type="scientific">Phytophthora fragariaefolia</name>
    <dbReference type="NCBI Taxonomy" id="1490495"/>
    <lineage>
        <taxon>Eukaryota</taxon>
        <taxon>Sar</taxon>
        <taxon>Stramenopiles</taxon>
        <taxon>Oomycota</taxon>
        <taxon>Peronosporomycetes</taxon>
        <taxon>Peronosporales</taxon>
        <taxon>Peronosporaceae</taxon>
        <taxon>Phytophthora</taxon>
    </lineage>
</organism>
<comment type="caution">
    <text evidence="1">The sequence shown here is derived from an EMBL/GenBank/DDBJ whole genome shotgun (WGS) entry which is preliminary data.</text>
</comment>
<sequence length="94" mass="10200">MNAQLGVSARPENRLPCVIVWDMVANPAPSSTILAADILDAINELAVTQPTLQPAAVCETEMFYRNTNASGIRRLKFKGAFIAQHSKASKTIFP</sequence>
<dbReference type="EMBL" id="BSXT01003099">
    <property type="protein sequence ID" value="GMF52543.1"/>
    <property type="molecule type" value="Genomic_DNA"/>
</dbReference>
<proteinExistence type="predicted"/>